<feature type="domain" description="M23ase beta-sheet core" evidence="3">
    <location>
        <begin position="135"/>
        <end position="229"/>
    </location>
</feature>
<dbReference type="CDD" id="cd12797">
    <property type="entry name" value="M23_peptidase"/>
    <property type="match status" value="1"/>
</dbReference>
<protein>
    <recommendedName>
        <fullName evidence="3">M23ase beta-sheet core domain-containing protein</fullName>
    </recommendedName>
</protein>
<evidence type="ECO:0000256" key="2">
    <source>
        <dbReference type="SAM" id="Phobius"/>
    </source>
</evidence>
<dbReference type="PANTHER" id="PTHR21666">
    <property type="entry name" value="PEPTIDASE-RELATED"/>
    <property type="match status" value="1"/>
</dbReference>
<dbReference type="PANTHER" id="PTHR21666:SF289">
    <property type="entry name" value="L-ALA--D-GLU ENDOPEPTIDASE"/>
    <property type="match status" value="1"/>
</dbReference>
<keyword evidence="1" id="KW-0732">Signal</keyword>
<name>A0A645CP51_9ZZZZ</name>
<evidence type="ECO:0000256" key="1">
    <source>
        <dbReference type="ARBA" id="ARBA00022729"/>
    </source>
</evidence>
<keyword evidence="2" id="KW-0812">Transmembrane</keyword>
<feature type="transmembrane region" description="Helical" evidence="2">
    <location>
        <begin position="36"/>
        <end position="59"/>
    </location>
</feature>
<dbReference type="EMBL" id="VSSQ01028812">
    <property type="protein sequence ID" value="MPM78678.1"/>
    <property type="molecule type" value="Genomic_DNA"/>
</dbReference>
<evidence type="ECO:0000313" key="4">
    <source>
        <dbReference type="EMBL" id="MPM78678.1"/>
    </source>
</evidence>
<dbReference type="AlphaFoldDB" id="A0A645CP51"/>
<keyword evidence="2" id="KW-0472">Membrane</keyword>
<dbReference type="InterPro" id="IPR050570">
    <property type="entry name" value="Cell_wall_metabolism_enzyme"/>
</dbReference>
<organism evidence="4">
    <name type="scientific">bioreactor metagenome</name>
    <dbReference type="NCBI Taxonomy" id="1076179"/>
    <lineage>
        <taxon>unclassified sequences</taxon>
        <taxon>metagenomes</taxon>
        <taxon>ecological metagenomes</taxon>
    </lineage>
</organism>
<reference evidence="4" key="1">
    <citation type="submission" date="2019-08" db="EMBL/GenBank/DDBJ databases">
        <authorList>
            <person name="Kucharzyk K."/>
            <person name="Murdoch R.W."/>
            <person name="Higgins S."/>
            <person name="Loffler F."/>
        </authorList>
    </citation>
    <scope>NUCLEOTIDE SEQUENCE</scope>
</reference>
<evidence type="ECO:0000259" key="3">
    <source>
        <dbReference type="Pfam" id="PF01551"/>
    </source>
</evidence>
<dbReference type="GO" id="GO:0004222">
    <property type="term" value="F:metalloendopeptidase activity"/>
    <property type="evidence" value="ECO:0007669"/>
    <property type="project" value="TreeGrafter"/>
</dbReference>
<dbReference type="SUPFAM" id="SSF51261">
    <property type="entry name" value="Duplicated hybrid motif"/>
    <property type="match status" value="1"/>
</dbReference>
<dbReference type="InterPro" id="IPR016047">
    <property type="entry name" value="M23ase_b-sheet_dom"/>
</dbReference>
<accession>A0A645CP51</accession>
<comment type="caution">
    <text evidence="4">The sequence shown here is derived from an EMBL/GenBank/DDBJ whole genome shotgun (WGS) entry which is preliminary data.</text>
</comment>
<dbReference type="InterPro" id="IPR011055">
    <property type="entry name" value="Dup_hybrid_motif"/>
</dbReference>
<dbReference type="Gene3D" id="2.70.70.10">
    <property type="entry name" value="Glucose Permease (Domain IIA)"/>
    <property type="match status" value="1"/>
</dbReference>
<dbReference type="Pfam" id="PF01551">
    <property type="entry name" value="Peptidase_M23"/>
    <property type="match status" value="1"/>
</dbReference>
<proteinExistence type="predicted"/>
<keyword evidence="2" id="KW-1133">Transmembrane helix</keyword>
<sequence>MLVAKMWNRWNNRSENRDSWAYHDEGPKFGWLKRTLAAIIIFVLVYGAHISGTTVGTVVDSGVHYALTTETDWSYLAGKVSKYVPQDLDLAMFRKVQTTVSKPADPLMYMSKPVSGNIVANFGWQTHPILKQEMMHEGIDFEVPIGTNVQVSAPGKVMTITDSAKHGKVVIVEHSQDVSTVYGHLGEVLVKEGETVSQGQVLAKVGKSGMTKVPLLYFEVRENGKPVDPMTRLKGDLPNGERK</sequence>
<gene>
    <name evidence="4" type="ORF">SDC9_125689</name>
</gene>